<accession>A0AAV4TT55</accession>
<comment type="caution">
    <text evidence="1">The sequence shown here is derived from an EMBL/GenBank/DDBJ whole genome shotgun (WGS) entry which is preliminary data.</text>
</comment>
<keyword evidence="2" id="KW-1185">Reference proteome</keyword>
<proteinExistence type="predicted"/>
<dbReference type="Proteomes" id="UP001054945">
    <property type="component" value="Unassembled WGS sequence"/>
</dbReference>
<reference evidence="1 2" key="1">
    <citation type="submission" date="2021-06" db="EMBL/GenBank/DDBJ databases">
        <title>Caerostris extrusa draft genome.</title>
        <authorList>
            <person name="Kono N."/>
            <person name="Arakawa K."/>
        </authorList>
    </citation>
    <scope>NUCLEOTIDE SEQUENCE [LARGE SCALE GENOMIC DNA]</scope>
</reference>
<protein>
    <submittedName>
        <fullName evidence="1">Uncharacterized protein</fullName>
    </submittedName>
</protein>
<sequence length="90" mass="10050">MSRCEHHSFPSILDKHKRIAQLNDKAVAKDWPLIEIQKIYNYASRYTYASHASNRECRDANVGGVVAGASSLPTSPRAVFRPAMVPSDLH</sequence>
<dbReference type="EMBL" id="BPLR01011862">
    <property type="protein sequence ID" value="GIY49643.1"/>
    <property type="molecule type" value="Genomic_DNA"/>
</dbReference>
<gene>
    <name evidence="1" type="ORF">CEXT_42791</name>
</gene>
<evidence type="ECO:0000313" key="2">
    <source>
        <dbReference type="Proteomes" id="UP001054945"/>
    </source>
</evidence>
<name>A0AAV4TT55_CAEEX</name>
<evidence type="ECO:0000313" key="1">
    <source>
        <dbReference type="EMBL" id="GIY49643.1"/>
    </source>
</evidence>
<dbReference type="AlphaFoldDB" id="A0AAV4TT55"/>
<organism evidence="1 2">
    <name type="scientific">Caerostris extrusa</name>
    <name type="common">Bark spider</name>
    <name type="synonym">Caerostris bankana</name>
    <dbReference type="NCBI Taxonomy" id="172846"/>
    <lineage>
        <taxon>Eukaryota</taxon>
        <taxon>Metazoa</taxon>
        <taxon>Ecdysozoa</taxon>
        <taxon>Arthropoda</taxon>
        <taxon>Chelicerata</taxon>
        <taxon>Arachnida</taxon>
        <taxon>Araneae</taxon>
        <taxon>Araneomorphae</taxon>
        <taxon>Entelegynae</taxon>
        <taxon>Araneoidea</taxon>
        <taxon>Araneidae</taxon>
        <taxon>Caerostris</taxon>
    </lineage>
</organism>